<dbReference type="EMBL" id="SMAK01000012">
    <property type="protein sequence ID" value="TCT05844.1"/>
    <property type="molecule type" value="Genomic_DNA"/>
</dbReference>
<evidence type="ECO:0000313" key="4">
    <source>
        <dbReference type="Proteomes" id="UP000295678"/>
    </source>
</evidence>
<dbReference type="PANTHER" id="PTHR21043">
    <property type="entry name" value="IOJAP SUPERFAMILY ORTHOLOG"/>
    <property type="match status" value="1"/>
</dbReference>
<comment type="subunit">
    <text evidence="2">Interacts with ribosomal protein uL14 (rplN).</text>
</comment>
<organism evidence="3 4">
    <name type="scientific">Tepidamorphus gemmatus</name>
    <dbReference type="NCBI Taxonomy" id="747076"/>
    <lineage>
        <taxon>Bacteria</taxon>
        <taxon>Pseudomonadati</taxon>
        <taxon>Pseudomonadota</taxon>
        <taxon>Alphaproteobacteria</taxon>
        <taxon>Hyphomicrobiales</taxon>
        <taxon>Tepidamorphaceae</taxon>
        <taxon>Tepidamorphus</taxon>
    </lineage>
</organism>
<name>A0A4R3LYP7_9HYPH</name>
<dbReference type="NCBIfam" id="TIGR00090">
    <property type="entry name" value="rsfS_iojap_ybeB"/>
    <property type="match status" value="1"/>
</dbReference>
<dbReference type="AlphaFoldDB" id="A0A4R3LYP7"/>
<dbReference type="RefSeq" id="WP_425385535.1">
    <property type="nucleotide sequence ID" value="NZ_SMAK01000012.1"/>
</dbReference>
<dbReference type="InterPro" id="IPR004394">
    <property type="entry name" value="Iojap/RsfS/C7orf30"/>
</dbReference>
<keyword evidence="2" id="KW-0963">Cytoplasm</keyword>
<reference evidence="3 4" key="1">
    <citation type="submission" date="2019-03" db="EMBL/GenBank/DDBJ databases">
        <title>Genomic Encyclopedia of Type Strains, Phase IV (KMG-IV): sequencing the most valuable type-strain genomes for metagenomic binning, comparative biology and taxonomic classification.</title>
        <authorList>
            <person name="Goeker M."/>
        </authorList>
    </citation>
    <scope>NUCLEOTIDE SEQUENCE [LARGE SCALE GENOMIC DNA]</scope>
    <source>
        <strain evidence="3 4">DSM 19345</strain>
    </source>
</reference>
<dbReference type="PANTHER" id="PTHR21043:SF0">
    <property type="entry name" value="MITOCHONDRIAL ASSEMBLY OF RIBOSOMAL LARGE SUBUNIT PROTEIN 1"/>
    <property type="match status" value="1"/>
</dbReference>
<comment type="subcellular location">
    <subcellularLocation>
        <location evidence="2">Cytoplasm</location>
    </subcellularLocation>
</comment>
<accession>A0A4R3LYP7</accession>
<dbReference type="GO" id="GO:0090071">
    <property type="term" value="P:negative regulation of ribosome biogenesis"/>
    <property type="evidence" value="ECO:0007669"/>
    <property type="project" value="UniProtKB-UniRule"/>
</dbReference>
<comment type="function">
    <text evidence="2">Functions as a ribosomal silencing factor. Interacts with ribosomal protein uL14 (rplN), blocking formation of intersubunit bridge B8. Prevents association of the 30S and 50S ribosomal subunits and the formation of functional ribosomes, thus repressing translation.</text>
</comment>
<protein>
    <recommendedName>
        <fullName evidence="2">Ribosomal silencing factor RsfS</fullName>
    </recommendedName>
</protein>
<keyword evidence="2" id="KW-0810">Translation regulation</keyword>
<dbReference type="GO" id="GO:0005737">
    <property type="term" value="C:cytoplasm"/>
    <property type="evidence" value="ECO:0007669"/>
    <property type="project" value="UniProtKB-SubCell"/>
</dbReference>
<dbReference type="Pfam" id="PF02410">
    <property type="entry name" value="RsfS"/>
    <property type="match status" value="1"/>
</dbReference>
<comment type="caution">
    <text evidence="3">The sequence shown here is derived from an EMBL/GenBank/DDBJ whole genome shotgun (WGS) entry which is preliminary data.</text>
</comment>
<evidence type="ECO:0000256" key="2">
    <source>
        <dbReference type="HAMAP-Rule" id="MF_01477"/>
    </source>
</evidence>
<evidence type="ECO:0000313" key="3">
    <source>
        <dbReference type="EMBL" id="TCT05844.1"/>
    </source>
</evidence>
<gene>
    <name evidence="2" type="primary">rsfS</name>
    <name evidence="3" type="ORF">EDC22_11213</name>
</gene>
<dbReference type="GO" id="GO:0043023">
    <property type="term" value="F:ribosomal large subunit binding"/>
    <property type="evidence" value="ECO:0007669"/>
    <property type="project" value="TreeGrafter"/>
</dbReference>
<comment type="similarity">
    <text evidence="1 2">Belongs to the Iojap/RsfS family.</text>
</comment>
<keyword evidence="2" id="KW-0678">Repressor</keyword>
<sequence length="121" mass="13204">MTVRPQPSSDSLLETILAALEDGKAEDVVTIDLAGKSSIADTMVIASGRSDRQVGAIADRVLRSLKDAGFGRVAVEGMQTCDWVLIDAGDVIVHLFRPEVRAFYNLEKMWSSDTPRERLAI</sequence>
<dbReference type="InterPro" id="IPR043519">
    <property type="entry name" value="NT_sf"/>
</dbReference>
<dbReference type="SUPFAM" id="SSF81301">
    <property type="entry name" value="Nucleotidyltransferase"/>
    <property type="match status" value="1"/>
</dbReference>
<dbReference type="GO" id="GO:0017148">
    <property type="term" value="P:negative regulation of translation"/>
    <property type="evidence" value="ECO:0007669"/>
    <property type="project" value="UniProtKB-UniRule"/>
</dbReference>
<proteinExistence type="inferred from homology"/>
<keyword evidence="4" id="KW-1185">Reference proteome</keyword>
<dbReference type="Gene3D" id="3.30.460.10">
    <property type="entry name" value="Beta Polymerase, domain 2"/>
    <property type="match status" value="1"/>
</dbReference>
<dbReference type="GO" id="GO:0042256">
    <property type="term" value="P:cytosolic ribosome assembly"/>
    <property type="evidence" value="ECO:0007669"/>
    <property type="project" value="UniProtKB-UniRule"/>
</dbReference>
<dbReference type="HAMAP" id="MF_01477">
    <property type="entry name" value="Iojap_RsfS"/>
    <property type="match status" value="1"/>
</dbReference>
<dbReference type="Proteomes" id="UP000295678">
    <property type="component" value="Unassembled WGS sequence"/>
</dbReference>
<evidence type="ECO:0000256" key="1">
    <source>
        <dbReference type="ARBA" id="ARBA00010574"/>
    </source>
</evidence>